<evidence type="ECO:0000313" key="1">
    <source>
        <dbReference type="EMBL" id="PWN49116.1"/>
    </source>
</evidence>
<protein>
    <submittedName>
        <fullName evidence="1">Uncharacterized protein</fullName>
    </submittedName>
</protein>
<sequence length="331" mass="37183">MRRDPTLSTFSGKLISICRGSSPPVSHAWLLGPSVPTTFSSSKVGKEDGEVLPPWLDSIHPHEMVDGSELVHEEEQGKVRRYTLVFPIHKDTKGETRLLLGLKKRGFGTGTWNGFGGKVEDKDRDNDSSHREEDGEGVREARRGGKGQGQTEALKRQIRRAAIRELEEEANISIQPCDEDQGKDGKTSGCGGRIGKDRLEYLGQSHVVSLDDEEILIYMYRVYLTDAEADQVRESEEMAPRFYTIGNSPGCDGRDPFERLPLEGMRESSKMFLALFLFPLAQLRALELDGEGAAEEGFHFKLRVDYEPTMGEDGTSVSRKCRRWEMRLFAK</sequence>
<name>A0ACD0NTJ9_9BASI</name>
<dbReference type="EMBL" id="KZ820096">
    <property type="protein sequence ID" value="PWN49116.1"/>
    <property type="molecule type" value="Genomic_DNA"/>
</dbReference>
<proteinExistence type="predicted"/>
<reference evidence="1 2" key="1">
    <citation type="journal article" date="2018" name="Mol. Biol. Evol.">
        <title>Broad Genomic Sampling Reveals a Smut Pathogenic Ancestry of the Fungal Clade Ustilaginomycotina.</title>
        <authorList>
            <person name="Kijpornyongpan T."/>
            <person name="Mondo S.J."/>
            <person name="Barry K."/>
            <person name="Sandor L."/>
            <person name="Lee J."/>
            <person name="Lipzen A."/>
            <person name="Pangilinan J."/>
            <person name="LaButti K."/>
            <person name="Hainaut M."/>
            <person name="Henrissat B."/>
            <person name="Grigoriev I.V."/>
            <person name="Spatafora J.W."/>
            <person name="Aime M.C."/>
        </authorList>
    </citation>
    <scope>NUCLEOTIDE SEQUENCE [LARGE SCALE GENOMIC DNA]</scope>
    <source>
        <strain evidence="1 2">SA 807</strain>
    </source>
</reference>
<gene>
    <name evidence="1" type="ORF">IE53DRAFT_162481</name>
</gene>
<evidence type="ECO:0000313" key="2">
    <source>
        <dbReference type="Proteomes" id="UP000245626"/>
    </source>
</evidence>
<accession>A0ACD0NTJ9</accession>
<keyword evidence="2" id="KW-1185">Reference proteome</keyword>
<dbReference type="Proteomes" id="UP000245626">
    <property type="component" value="Unassembled WGS sequence"/>
</dbReference>
<organism evidence="1 2">
    <name type="scientific">Violaceomyces palustris</name>
    <dbReference type="NCBI Taxonomy" id="1673888"/>
    <lineage>
        <taxon>Eukaryota</taxon>
        <taxon>Fungi</taxon>
        <taxon>Dikarya</taxon>
        <taxon>Basidiomycota</taxon>
        <taxon>Ustilaginomycotina</taxon>
        <taxon>Ustilaginomycetes</taxon>
        <taxon>Violaceomycetales</taxon>
        <taxon>Violaceomycetaceae</taxon>
        <taxon>Violaceomyces</taxon>
    </lineage>
</organism>